<sequence length="58" mass="6381">MANIFVDGDELITKNDVTLPNDLLQNAKWSKITYAGTGRQPANPLVSMLYVPSEMEVA</sequence>
<evidence type="ECO:0000313" key="2">
    <source>
        <dbReference type="Proteomes" id="UP001434419"/>
    </source>
</evidence>
<evidence type="ECO:0000313" key="1">
    <source>
        <dbReference type="EMBL" id="MES5149262.1"/>
    </source>
</evidence>
<reference evidence="1" key="1">
    <citation type="submission" date="2024-06" db="EMBL/GenBank/DDBJ databases">
        <title>Vaginal Lactobacillus fatty acid response mechanisms reveal a metabolite-targeted strategy for bacterial vaginosis treatment.</title>
        <authorList>
            <person name="Zhu M."/>
            <person name="Blainey P.C."/>
            <person name="Bloom S.M."/>
            <person name="Kwon D.S."/>
        </authorList>
    </citation>
    <scope>NUCLEOTIDE SEQUENCE</scope>
    <source>
        <strain evidence="1">194_F1_1</strain>
    </source>
</reference>
<dbReference type="RefSeq" id="WP_005725818.1">
    <property type="nucleotide sequence ID" value="NZ_CP118069.1"/>
</dbReference>
<proteinExistence type="predicted"/>
<comment type="caution">
    <text evidence="1">The sequence shown here is derived from an EMBL/GenBank/DDBJ whole genome shotgun (WGS) entry which is preliminary data.</text>
</comment>
<gene>
    <name evidence="1" type="ORF">ABVC42_04890</name>
</gene>
<accession>A0ABV2B7M7</accession>
<dbReference type="EMBL" id="JBETVU010000012">
    <property type="protein sequence ID" value="MES5149262.1"/>
    <property type="molecule type" value="Genomic_DNA"/>
</dbReference>
<keyword evidence="2" id="KW-1185">Reference proteome</keyword>
<protein>
    <submittedName>
        <fullName evidence="1">Uncharacterized protein</fullName>
    </submittedName>
</protein>
<name>A0ABV2B7M7_9LACO</name>
<organism evidence="1 2">
    <name type="scientific">Lactobacillus crispatus</name>
    <dbReference type="NCBI Taxonomy" id="47770"/>
    <lineage>
        <taxon>Bacteria</taxon>
        <taxon>Bacillati</taxon>
        <taxon>Bacillota</taxon>
        <taxon>Bacilli</taxon>
        <taxon>Lactobacillales</taxon>
        <taxon>Lactobacillaceae</taxon>
        <taxon>Lactobacillus</taxon>
    </lineage>
</organism>
<dbReference type="Proteomes" id="UP001434419">
    <property type="component" value="Unassembled WGS sequence"/>
</dbReference>